<evidence type="ECO:0000256" key="3">
    <source>
        <dbReference type="ARBA" id="ARBA00022670"/>
    </source>
</evidence>
<dbReference type="Proteomes" id="UP000275846">
    <property type="component" value="Unassembled WGS sequence"/>
</dbReference>
<dbReference type="AlphaFoldDB" id="A0A183TPS8"/>
<reference evidence="9 10" key="2">
    <citation type="submission" date="2018-11" db="EMBL/GenBank/DDBJ databases">
        <authorList>
            <consortium name="Pathogen Informatics"/>
        </authorList>
    </citation>
    <scope>NUCLEOTIDE SEQUENCE [LARGE SCALE GENOMIC DNA]</scope>
    <source>
        <strain evidence="9 10">NST_G2</strain>
    </source>
</reference>
<dbReference type="GO" id="GO:0008270">
    <property type="term" value="F:zinc ion binding"/>
    <property type="evidence" value="ECO:0007669"/>
    <property type="project" value="InterPro"/>
</dbReference>
<keyword evidence="6" id="KW-0862">Zinc</keyword>
<gene>
    <name evidence="9" type="ORF">SSLN_LOCUS18477</name>
</gene>
<evidence type="ECO:0000256" key="5">
    <source>
        <dbReference type="ARBA" id="ARBA00022801"/>
    </source>
</evidence>
<accession>A0A183TPS8</accession>
<evidence type="ECO:0000313" key="9">
    <source>
        <dbReference type="EMBL" id="VDM04863.1"/>
    </source>
</evidence>
<evidence type="ECO:0000259" key="8">
    <source>
        <dbReference type="SMART" id="SM01263"/>
    </source>
</evidence>
<evidence type="ECO:0000256" key="1">
    <source>
        <dbReference type="ARBA" id="ARBA00001947"/>
    </source>
</evidence>
<keyword evidence="10" id="KW-1185">Reference proteome</keyword>
<proteinExistence type="inferred from homology"/>
<comment type="cofactor">
    <cofactor evidence="1">
        <name>Zn(2+)</name>
        <dbReference type="ChEBI" id="CHEBI:29105"/>
    </cofactor>
</comment>
<dbReference type="STRING" id="70667.A0A183TPS8"/>
<protein>
    <submittedName>
        <fullName evidence="11">Leuk-A4-hydro_C domain-containing protein</fullName>
    </submittedName>
</protein>
<sequence length="141" mass="16008">MAPSQCGLYGTPTPWDPSQLWRFTRKLSTVCDSVVSAITKEVLINDPNVASFVRSTYESLMPLQRQLVLQRLLERVPIHHDNLRVLDQMLQISQSKNSELRYRALMSCQSIAEQAINNFKAQRQNMHPTTAKLVAQDLGLA</sequence>
<name>A0A183TPS8_SCHSO</name>
<keyword evidence="3" id="KW-0645">Protease</keyword>
<dbReference type="GO" id="GO:0008237">
    <property type="term" value="F:metallopeptidase activity"/>
    <property type="evidence" value="ECO:0007669"/>
    <property type="project" value="UniProtKB-KW"/>
</dbReference>
<organism evidence="11">
    <name type="scientific">Schistocephalus solidus</name>
    <name type="common">Tapeworm</name>
    <dbReference type="NCBI Taxonomy" id="70667"/>
    <lineage>
        <taxon>Eukaryota</taxon>
        <taxon>Metazoa</taxon>
        <taxon>Spiralia</taxon>
        <taxon>Lophotrochozoa</taxon>
        <taxon>Platyhelminthes</taxon>
        <taxon>Cestoda</taxon>
        <taxon>Eucestoda</taxon>
        <taxon>Diphyllobothriidea</taxon>
        <taxon>Diphyllobothriidae</taxon>
        <taxon>Schistocephalus</taxon>
    </lineage>
</organism>
<dbReference type="SMART" id="SM01263">
    <property type="entry name" value="Leuk-A4-hydro_C"/>
    <property type="match status" value="1"/>
</dbReference>
<reference evidence="11" key="1">
    <citation type="submission" date="2016-06" db="UniProtKB">
        <authorList>
            <consortium name="WormBaseParasite"/>
        </authorList>
    </citation>
    <scope>IDENTIFICATION</scope>
</reference>
<dbReference type="WBParaSite" id="SSLN_0001917301-mRNA-1">
    <property type="protein sequence ID" value="SSLN_0001917301-mRNA-1"/>
    <property type="gene ID" value="SSLN_0001917301"/>
</dbReference>
<evidence type="ECO:0000256" key="2">
    <source>
        <dbReference type="ARBA" id="ARBA00010136"/>
    </source>
</evidence>
<keyword evidence="5" id="KW-0378">Hydrolase</keyword>
<dbReference type="InterPro" id="IPR015211">
    <property type="entry name" value="Peptidase_M1_C"/>
</dbReference>
<keyword evidence="4" id="KW-0479">Metal-binding</keyword>
<dbReference type="EMBL" id="UYSU01044523">
    <property type="protein sequence ID" value="VDM04863.1"/>
    <property type="molecule type" value="Genomic_DNA"/>
</dbReference>
<comment type="similarity">
    <text evidence="2">Belongs to the peptidase M1 family.</text>
</comment>
<dbReference type="InterPro" id="IPR038502">
    <property type="entry name" value="M1_LTA-4_hydro/amino_C_sf"/>
</dbReference>
<dbReference type="Gene3D" id="1.25.40.320">
    <property type="entry name" value="Peptidase M1, leukotriene A4 hydrolase/aminopeptidase C-terminal domain"/>
    <property type="match status" value="2"/>
</dbReference>
<dbReference type="SUPFAM" id="SSF48371">
    <property type="entry name" value="ARM repeat"/>
    <property type="match status" value="1"/>
</dbReference>
<evidence type="ECO:0000313" key="10">
    <source>
        <dbReference type="Proteomes" id="UP000275846"/>
    </source>
</evidence>
<keyword evidence="7" id="KW-0482">Metalloprotease</keyword>
<feature type="domain" description="Peptidase M1 leukotriene A4 hydrolase/aminopeptidase C-terminal" evidence="8">
    <location>
        <begin position="29"/>
        <end position="138"/>
    </location>
</feature>
<evidence type="ECO:0000313" key="11">
    <source>
        <dbReference type="WBParaSite" id="SSLN_0001917301-mRNA-1"/>
    </source>
</evidence>
<evidence type="ECO:0000256" key="7">
    <source>
        <dbReference type="ARBA" id="ARBA00023049"/>
    </source>
</evidence>
<evidence type="ECO:0000256" key="4">
    <source>
        <dbReference type="ARBA" id="ARBA00022723"/>
    </source>
</evidence>
<dbReference type="OrthoDB" id="79562at2759"/>
<dbReference type="GO" id="GO:0006508">
    <property type="term" value="P:proteolysis"/>
    <property type="evidence" value="ECO:0007669"/>
    <property type="project" value="UniProtKB-KW"/>
</dbReference>
<dbReference type="InterPro" id="IPR016024">
    <property type="entry name" value="ARM-type_fold"/>
</dbReference>
<evidence type="ECO:0000256" key="6">
    <source>
        <dbReference type="ARBA" id="ARBA00022833"/>
    </source>
</evidence>